<protein>
    <submittedName>
        <fullName evidence="2">Sugar ABC transporter substrate-binding protein</fullName>
    </submittedName>
</protein>
<keyword evidence="1" id="KW-0732">Signal</keyword>
<feature type="signal peptide" evidence="1">
    <location>
        <begin position="1"/>
        <end position="20"/>
    </location>
</feature>
<feature type="chain" id="PRO_5047360959" evidence="1">
    <location>
        <begin position="21"/>
        <end position="429"/>
    </location>
</feature>
<evidence type="ECO:0000313" key="3">
    <source>
        <dbReference type="Proteomes" id="UP001208567"/>
    </source>
</evidence>
<accession>A0ABQ5N2K4</accession>
<evidence type="ECO:0000256" key="1">
    <source>
        <dbReference type="SAM" id="SignalP"/>
    </source>
</evidence>
<gene>
    <name evidence="2" type="primary">ABC-SBP</name>
    <name evidence="2" type="ORF">bsdE14_08520</name>
</gene>
<reference evidence="2 3" key="1">
    <citation type="journal article" date="2024" name="Int. J. Syst. Evol. Microbiol.">
        <title>Clostridium omnivorum sp. nov., isolated from anoxic soil under the treatment of reductive soil disinfestation.</title>
        <authorList>
            <person name="Ueki A."/>
            <person name="Tonouchi A."/>
            <person name="Kaku N."/>
            <person name="Honma S."/>
            <person name="Ueki K."/>
        </authorList>
    </citation>
    <scope>NUCLEOTIDE SEQUENCE [LARGE SCALE GENOMIC DNA]</scope>
    <source>
        <strain evidence="2 3">E14</strain>
    </source>
</reference>
<dbReference type="PANTHER" id="PTHR43649:SF12">
    <property type="entry name" value="DIACETYLCHITOBIOSE BINDING PROTEIN DASA"/>
    <property type="match status" value="1"/>
</dbReference>
<comment type="caution">
    <text evidence="2">The sequence shown here is derived from an EMBL/GenBank/DDBJ whole genome shotgun (WGS) entry which is preliminary data.</text>
</comment>
<dbReference type="Gene3D" id="3.40.190.10">
    <property type="entry name" value="Periplasmic binding protein-like II"/>
    <property type="match status" value="2"/>
</dbReference>
<dbReference type="PROSITE" id="PS51257">
    <property type="entry name" value="PROKAR_LIPOPROTEIN"/>
    <property type="match status" value="1"/>
</dbReference>
<sequence>MKRKTISKIVAVSLAAVVSAGMFVGCGKSQSTNTSQQKEVELKFASFWVGKDSKAPTMKELIDKFNTDNAGKIKITVEEIADYNAYEDKMKTTVATNSLPDLFVFKGGEVAKTYMKSGKLMDFTKYMNDGWKNDFVGNSLNEVTQDNKIMAIPYEYGVAPVMYNGKLLEKAGYKEFPKTYTEFYAMCDKLKAAGITPMSQMTGENAWTSMLWYSQLVVAIGGKDVYSRGLNDPAFLEAAKEMQKMFQYTTKDAVGAGAAVAAGHFLNERTAMLMNGPWFIGRIKNEGVNKMYDSVSVAPAPTYEGGKGEAGGYIGFVQSIIGAAKQTDKAKEDAVVKFLKYLTQKDNVAKLSQASGAMFVVKSDSNSNVEKLQGQINDQLSKAPYVVPHFQLMVKPAVGTEFPQALSALVAGKKTPEQFIDQLKKADAK</sequence>
<keyword evidence="3" id="KW-1185">Reference proteome</keyword>
<dbReference type="SUPFAM" id="SSF53850">
    <property type="entry name" value="Periplasmic binding protein-like II"/>
    <property type="match status" value="1"/>
</dbReference>
<dbReference type="InterPro" id="IPR006059">
    <property type="entry name" value="SBP"/>
</dbReference>
<proteinExistence type="predicted"/>
<organism evidence="2 3">
    <name type="scientific">Clostridium omnivorum</name>
    <dbReference type="NCBI Taxonomy" id="1604902"/>
    <lineage>
        <taxon>Bacteria</taxon>
        <taxon>Bacillati</taxon>
        <taxon>Bacillota</taxon>
        <taxon>Clostridia</taxon>
        <taxon>Eubacteriales</taxon>
        <taxon>Clostridiaceae</taxon>
        <taxon>Clostridium</taxon>
    </lineage>
</organism>
<name>A0ABQ5N2K4_9CLOT</name>
<dbReference type="RefSeq" id="WP_264848736.1">
    <property type="nucleotide sequence ID" value="NZ_BRXR01000001.1"/>
</dbReference>
<evidence type="ECO:0000313" key="2">
    <source>
        <dbReference type="EMBL" id="GLC29442.1"/>
    </source>
</evidence>
<dbReference type="EMBL" id="BRXR01000001">
    <property type="protein sequence ID" value="GLC29442.1"/>
    <property type="molecule type" value="Genomic_DNA"/>
</dbReference>
<dbReference type="InterPro" id="IPR050490">
    <property type="entry name" value="Bact_solute-bd_prot1"/>
</dbReference>
<dbReference type="Pfam" id="PF01547">
    <property type="entry name" value="SBP_bac_1"/>
    <property type="match status" value="1"/>
</dbReference>
<dbReference type="PANTHER" id="PTHR43649">
    <property type="entry name" value="ARABINOSE-BINDING PROTEIN-RELATED"/>
    <property type="match status" value="1"/>
</dbReference>
<dbReference type="Proteomes" id="UP001208567">
    <property type="component" value="Unassembled WGS sequence"/>
</dbReference>